<accession>A0A166IJ44</accession>
<dbReference type="OrthoDB" id="1001765at2759"/>
<dbReference type="AlphaFoldDB" id="A0A166IJ44"/>
<evidence type="ECO:0000313" key="2">
    <source>
        <dbReference type="Proteomes" id="UP000076798"/>
    </source>
</evidence>
<protein>
    <submittedName>
        <fullName evidence="1">Uncharacterized protein</fullName>
    </submittedName>
</protein>
<proteinExistence type="predicted"/>
<evidence type="ECO:0000313" key="1">
    <source>
        <dbReference type="EMBL" id="KZT43795.1"/>
    </source>
</evidence>
<dbReference type="Proteomes" id="UP000076798">
    <property type="component" value="Unassembled WGS sequence"/>
</dbReference>
<name>A0A166IJ44_9AGAM</name>
<gene>
    <name evidence="1" type="ORF">SISSUDRAFT_1039692</name>
</gene>
<keyword evidence="2" id="KW-1185">Reference proteome</keyword>
<sequence length="51" mass="5930">MDEFRVIYGCGVRPITVCDRNRYNNTRLVCSFLLGDVEAFMYSLELEFESG</sequence>
<organism evidence="1 2">
    <name type="scientific">Sistotremastrum suecicum HHB10207 ss-3</name>
    <dbReference type="NCBI Taxonomy" id="1314776"/>
    <lineage>
        <taxon>Eukaryota</taxon>
        <taxon>Fungi</taxon>
        <taxon>Dikarya</taxon>
        <taxon>Basidiomycota</taxon>
        <taxon>Agaricomycotina</taxon>
        <taxon>Agaricomycetes</taxon>
        <taxon>Sistotremastrales</taxon>
        <taxon>Sistotremastraceae</taxon>
        <taxon>Sistotremastrum</taxon>
    </lineage>
</organism>
<dbReference type="EMBL" id="KV428006">
    <property type="protein sequence ID" value="KZT43795.1"/>
    <property type="molecule type" value="Genomic_DNA"/>
</dbReference>
<reference evidence="1 2" key="1">
    <citation type="journal article" date="2016" name="Mol. Biol. Evol.">
        <title>Comparative Genomics of Early-Diverging Mushroom-Forming Fungi Provides Insights into the Origins of Lignocellulose Decay Capabilities.</title>
        <authorList>
            <person name="Nagy L.G."/>
            <person name="Riley R."/>
            <person name="Tritt A."/>
            <person name="Adam C."/>
            <person name="Daum C."/>
            <person name="Floudas D."/>
            <person name="Sun H."/>
            <person name="Yadav J.S."/>
            <person name="Pangilinan J."/>
            <person name="Larsson K.H."/>
            <person name="Matsuura K."/>
            <person name="Barry K."/>
            <person name="Labutti K."/>
            <person name="Kuo R."/>
            <person name="Ohm R.A."/>
            <person name="Bhattacharya S.S."/>
            <person name="Shirouzu T."/>
            <person name="Yoshinaga Y."/>
            <person name="Martin F.M."/>
            <person name="Grigoriev I.V."/>
            <person name="Hibbett D.S."/>
        </authorList>
    </citation>
    <scope>NUCLEOTIDE SEQUENCE [LARGE SCALE GENOMIC DNA]</scope>
    <source>
        <strain evidence="1 2">HHB10207 ss-3</strain>
    </source>
</reference>